<dbReference type="Proteomes" id="UP001244011">
    <property type="component" value="Unassembled WGS sequence"/>
</dbReference>
<evidence type="ECO:0000256" key="1">
    <source>
        <dbReference type="SAM" id="MobiDB-lite"/>
    </source>
</evidence>
<dbReference type="AlphaFoldDB" id="A0AAJ0C372"/>
<feature type="compositionally biased region" description="Low complexity" evidence="1">
    <location>
        <begin position="118"/>
        <end position="131"/>
    </location>
</feature>
<feature type="compositionally biased region" description="Basic and acidic residues" evidence="1">
    <location>
        <begin position="43"/>
        <end position="54"/>
    </location>
</feature>
<reference evidence="2" key="1">
    <citation type="submission" date="2023-06" db="EMBL/GenBank/DDBJ databases">
        <title>Genome-scale phylogeny and comparative genomics of the fungal order Sordariales.</title>
        <authorList>
            <consortium name="Lawrence Berkeley National Laboratory"/>
            <person name="Hensen N."/>
            <person name="Bonometti L."/>
            <person name="Westerberg I."/>
            <person name="Brannstrom I.O."/>
            <person name="Guillou S."/>
            <person name="Cros-Aarteil S."/>
            <person name="Calhoun S."/>
            <person name="Haridas S."/>
            <person name="Kuo A."/>
            <person name="Mondo S."/>
            <person name="Pangilinan J."/>
            <person name="Riley R."/>
            <person name="Labutti K."/>
            <person name="Andreopoulos B."/>
            <person name="Lipzen A."/>
            <person name="Chen C."/>
            <person name="Yanf M."/>
            <person name="Daum C."/>
            <person name="Ng V."/>
            <person name="Clum A."/>
            <person name="Steindorff A."/>
            <person name="Ohm R."/>
            <person name="Martin F."/>
            <person name="Silar P."/>
            <person name="Natvig D."/>
            <person name="Lalanne C."/>
            <person name="Gautier V."/>
            <person name="Ament-Velasquez S.L."/>
            <person name="Kruys A."/>
            <person name="Hutchinson M.I."/>
            <person name="Powell A.J."/>
            <person name="Barry K."/>
            <person name="Miller A.N."/>
            <person name="Grigoriev I.V."/>
            <person name="Debuchy R."/>
            <person name="Gladieux P."/>
            <person name="Thoren M.H."/>
            <person name="Johannesson H."/>
        </authorList>
    </citation>
    <scope>NUCLEOTIDE SEQUENCE</scope>
    <source>
        <strain evidence="2">8032-3</strain>
    </source>
</reference>
<keyword evidence="3" id="KW-1185">Reference proteome</keyword>
<evidence type="ECO:0000313" key="2">
    <source>
        <dbReference type="EMBL" id="KAK1769096.1"/>
    </source>
</evidence>
<organism evidence="2 3">
    <name type="scientific">Phialemonium atrogriseum</name>
    <dbReference type="NCBI Taxonomy" id="1093897"/>
    <lineage>
        <taxon>Eukaryota</taxon>
        <taxon>Fungi</taxon>
        <taxon>Dikarya</taxon>
        <taxon>Ascomycota</taxon>
        <taxon>Pezizomycotina</taxon>
        <taxon>Sordariomycetes</taxon>
        <taxon>Sordariomycetidae</taxon>
        <taxon>Cephalothecales</taxon>
        <taxon>Cephalothecaceae</taxon>
        <taxon>Phialemonium</taxon>
    </lineage>
</organism>
<accession>A0AAJ0C372</accession>
<proteinExistence type="predicted"/>
<feature type="compositionally biased region" description="Pro residues" evidence="1">
    <location>
        <begin position="167"/>
        <end position="176"/>
    </location>
</feature>
<dbReference type="RefSeq" id="XP_060285309.1">
    <property type="nucleotide sequence ID" value="XM_060430947.1"/>
</dbReference>
<name>A0AAJ0C372_9PEZI</name>
<evidence type="ECO:0000313" key="3">
    <source>
        <dbReference type="Proteomes" id="UP001244011"/>
    </source>
</evidence>
<dbReference type="EMBL" id="MU839003">
    <property type="protein sequence ID" value="KAK1769096.1"/>
    <property type="molecule type" value="Genomic_DNA"/>
</dbReference>
<gene>
    <name evidence="2" type="ORF">QBC33DRAFT_576910</name>
</gene>
<protein>
    <submittedName>
        <fullName evidence="2">Uncharacterized protein</fullName>
    </submittedName>
</protein>
<dbReference type="GeneID" id="85314134"/>
<comment type="caution">
    <text evidence="2">The sequence shown here is derived from an EMBL/GenBank/DDBJ whole genome shotgun (WGS) entry which is preliminary data.</text>
</comment>
<feature type="region of interest" description="Disordered" evidence="1">
    <location>
        <begin position="342"/>
        <end position="365"/>
    </location>
</feature>
<sequence length="547" mass="60194">MSFGILTYVPLQSPSLGTVPNARRPTDDDTALPTRSPSGELYRAIERYIGRVRPESSAGRPSGTSMSAGPEGDLRRRFNQDPQTSNGPPRNVTLPGISSIPEIAAPLPPLRSLGTARGSGMSTPGGSSGRPTRYRSSDRFEDLDRNLEDANSHLRALLDFTNNSPIIPPLMSPSVPPQDHAEEGRRTKRRKLDSESGTHTYRGFRYGKYGQVEPGRLTMEIASCDGGLYSNGDGYVAENILKDDASVYCTKGNRCNIVLRHQGATVFSLQELVIKAPGSNYSYPVREGMIFVSMESDDLLARTAQYQIQYLPSRISERGERERRNTAAVYSILHHEDGTPITRLQSRQRRQHAADIDEDEEDEHDRVAQIPAEFTVSPPPFTITTACSDDESESEVVVSDLGFRRARRRAPNRIGSLPFESDSSEGGDVWGPSGSAWSTFDGLAREHYNRERDGAGLTLAEARDTAQIATQEAVRAVGGGLMTPLARFYIEKDKNKCTIQFDPPVSGRFILLKMWSPHHGPSANIDIQGVIAKGFAGPRYFPAVELR</sequence>
<feature type="region of interest" description="Disordered" evidence="1">
    <location>
        <begin position="13"/>
        <end position="135"/>
    </location>
</feature>
<feature type="region of interest" description="Disordered" evidence="1">
    <location>
        <begin position="167"/>
        <end position="199"/>
    </location>
</feature>